<dbReference type="EMBL" id="JACHTF010000007">
    <property type="protein sequence ID" value="MBB1060599.1"/>
    <property type="molecule type" value="Genomic_DNA"/>
</dbReference>
<dbReference type="Proteomes" id="UP000523196">
    <property type="component" value="Unassembled WGS sequence"/>
</dbReference>
<name>A0A7W3Y607_9GAMM</name>
<protein>
    <submittedName>
        <fullName evidence="2">Uncharacterized protein</fullName>
    </submittedName>
</protein>
<keyword evidence="3" id="KW-1185">Reference proteome</keyword>
<evidence type="ECO:0000313" key="2">
    <source>
        <dbReference type="EMBL" id="MBB1060599.1"/>
    </source>
</evidence>
<dbReference type="AlphaFoldDB" id="A0A7W3Y607"/>
<gene>
    <name evidence="2" type="ORF">H4F98_08435</name>
</gene>
<evidence type="ECO:0000313" key="3">
    <source>
        <dbReference type="Proteomes" id="UP000523196"/>
    </source>
</evidence>
<reference evidence="2 3" key="1">
    <citation type="submission" date="2020-08" db="EMBL/GenBank/DDBJ databases">
        <authorList>
            <person name="Xu S."/>
            <person name="Li A."/>
        </authorList>
    </citation>
    <scope>NUCLEOTIDE SEQUENCE [LARGE SCALE GENOMIC DNA]</scope>
    <source>
        <strain evidence="2 3">119BY6-57</strain>
    </source>
</reference>
<sequence length="704" mass="77578">MKRILLVDLGERELKKRQELRARQQFLETLEKTADTSGGLNSKQLDELARIRRQLASDAVIDPFYRLVAATHQQKDWSELRRQNAFVHEYGLMGSQRMLGNLLDPLEANEREIASICGLLQVEGYTDSDRPDFVERISRAQGEYRRHRALFDAVYAHLGQRYEVSLKSQIDAGLADPGIVGCVEPGGDPQSRNEVLDHAIAKRAAITAAQGAVARAGEAERAAQSAAESAKALDRTRKERQTELEALEAARPRDARAVTAAKRALTLATKAAEAASAQAKMAAAEAKAAAEVARDARQEASDAAIAASIRATQAGFEPAPGETICALSSRNVAAAVRRLANEKVSANDAWLASRIQNAYDMDTGVVSGAPPSSTSIELPDLDESTDVEIVRENLHAVQAIYFSWMLEEMHLPQVVERIVELFRAGLLPLGRGKAGDYLFNYYKRAVDRITEGERRDLYMRMFGAPGGDPNANQPNREFNDLWLRFLSAVSSFSRQLTVDRLLRSNIPVAVSQEQVRKAGRDLAANLSLHGYGIAYFAATELQSMIREYLEKLNDPEIRTAFGARDIWQVVDQVNANYLGGARNTHRYRTQAHAGAVIIRWLANHHQRLGGRFGEVIDMNALTNRQLRGSDRPTVEPNDWDLVQACEQWLAVGGVNDDHVEQFAQPVESPVITSKPIEMPAFARDALESLTGGIGEGLNGAMPPM</sequence>
<evidence type="ECO:0000256" key="1">
    <source>
        <dbReference type="SAM" id="Coils"/>
    </source>
</evidence>
<comment type="caution">
    <text evidence="2">The sequence shown here is derived from an EMBL/GenBank/DDBJ whole genome shotgun (WGS) entry which is preliminary data.</text>
</comment>
<organism evidence="2 3">
    <name type="scientific">Marilutibacter spongiae</name>
    <dbReference type="NCBI Taxonomy" id="2025720"/>
    <lineage>
        <taxon>Bacteria</taxon>
        <taxon>Pseudomonadati</taxon>
        <taxon>Pseudomonadota</taxon>
        <taxon>Gammaproteobacteria</taxon>
        <taxon>Lysobacterales</taxon>
        <taxon>Lysobacteraceae</taxon>
        <taxon>Marilutibacter</taxon>
    </lineage>
</organism>
<dbReference type="RefSeq" id="WP_182686685.1">
    <property type="nucleotide sequence ID" value="NZ_JACHTF010000007.1"/>
</dbReference>
<feature type="coiled-coil region" evidence="1">
    <location>
        <begin position="230"/>
        <end position="303"/>
    </location>
</feature>
<proteinExistence type="predicted"/>
<keyword evidence="1" id="KW-0175">Coiled coil</keyword>
<accession>A0A7W3Y607</accession>